<keyword evidence="7" id="KW-1185">Reference proteome</keyword>
<keyword evidence="1" id="KW-0547">Nucleotide-binding</keyword>
<dbReference type="InterPro" id="IPR002078">
    <property type="entry name" value="Sigma_54_int"/>
</dbReference>
<dbReference type="EMBL" id="JAMXLR010000011">
    <property type="protein sequence ID" value="MCO6042811.1"/>
    <property type="molecule type" value="Genomic_DNA"/>
</dbReference>
<dbReference type="GO" id="GO:0043565">
    <property type="term" value="F:sequence-specific DNA binding"/>
    <property type="evidence" value="ECO:0007669"/>
    <property type="project" value="InterPro"/>
</dbReference>
<dbReference type="PROSITE" id="PS50045">
    <property type="entry name" value="SIGMA54_INTERACT_4"/>
    <property type="match status" value="1"/>
</dbReference>
<protein>
    <submittedName>
        <fullName evidence="6">Sigma-54 dependent transcriptional regulator</fullName>
    </submittedName>
</protein>
<evidence type="ECO:0000256" key="3">
    <source>
        <dbReference type="ARBA" id="ARBA00023015"/>
    </source>
</evidence>
<dbReference type="Pfam" id="PF02954">
    <property type="entry name" value="HTH_8"/>
    <property type="match status" value="1"/>
</dbReference>
<dbReference type="GO" id="GO:0005524">
    <property type="term" value="F:ATP binding"/>
    <property type="evidence" value="ECO:0007669"/>
    <property type="project" value="UniProtKB-KW"/>
</dbReference>
<keyword evidence="3" id="KW-0805">Transcription regulation</keyword>
<sequence length="285" mass="31725">MQCPVLITGETGTGKEVWARLLHELGPRRERMFVPVNCAALTPTLAESQLFGHEKGAFTGAAGASLGVFRAGEGGIVFLDEVGEMPAELQPKLLRVLQEGEVTPVGAAKPVPINVQIIAATNRNLEAEVAAGRFREDLYYRLNMVELEVPPLRHRVDDIPRFIEYFSAKYAAKYKRDAWTPSSDRLREFCEYPWPGNIRQLGHVIEQAYVLDCEPSLPTTRNRETSTPALPFTNLSKLRRIAVRQALQATRGHKGRAAKLLGIHANTMTRLLAQIDEESLQQSDN</sequence>
<dbReference type="InterPro" id="IPR002197">
    <property type="entry name" value="HTH_Fis"/>
</dbReference>
<dbReference type="InterPro" id="IPR025944">
    <property type="entry name" value="Sigma_54_int_dom_CS"/>
</dbReference>
<dbReference type="PRINTS" id="PR01590">
    <property type="entry name" value="HTHFIS"/>
</dbReference>
<evidence type="ECO:0000256" key="1">
    <source>
        <dbReference type="ARBA" id="ARBA00022741"/>
    </source>
</evidence>
<dbReference type="GO" id="GO:0006355">
    <property type="term" value="P:regulation of DNA-templated transcription"/>
    <property type="evidence" value="ECO:0007669"/>
    <property type="project" value="InterPro"/>
</dbReference>
<keyword evidence="2" id="KW-0067">ATP-binding</keyword>
<dbReference type="Gene3D" id="3.40.50.300">
    <property type="entry name" value="P-loop containing nucleotide triphosphate hydrolases"/>
    <property type="match status" value="1"/>
</dbReference>
<keyword evidence="4" id="KW-0804">Transcription</keyword>
<gene>
    <name evidence="6" type="ORF">NG895_02720</name>
</gene>
<dbReference type="CDD" id="cd00009">
    <property type="entry name" value="AAA"/>
    <property type="match status" value="1"/>
</dbReference>
<evidence type="ECO:0000313" key="7">
    <source>
        <dbReference type="Proteomes" id="UP001155241"/>
    </source>
</evidence>
<proteinExistence type="predicted"/>
<comment type="caution">
    <text evidence="6">The sequence shown here is derived from an EMBL/GenBank/DDBJ whole genome shotgun (WGS) entry which is preliminary data.</text>
</comment>
<dbReference type="InterPro" id="IPR027417">
    <property type="entry name" value="P-loop_NTPase"/>
</dbReference>
<dbReference type="Pfam" id="PF00158">
    <property type="entry name" value="Sigma54_activat"/>
    <property type="match status" value="1"/>
</dbReference>
<evidence type="ECO:0000256" key="4">
    <source>
        <dbReference type="ARBA" id="ARBA00023163"/>
    </source>
</evidence>
<dbReference type="PANTHER" id="PTHR32071">
    <property type="entry name" value="TRANSCRIPTIONAL REGULATORY PROTEIN"/>
    <property type="match status" value="1"/>
</dbReference>
<dbReference type="InterPro" id="IPR003593">
    <property type="entry name" value="AAA+_ATPase"/>
</dbReference>
<dbReference type="AlphaFoldDB" id="A0A9X2FEX5"/>
<dbReference type="Gene3D" id="1.10.8.60">
    <property type="match status" value="1"/>
</dbReference>
<evidence type="ECO:0000259" key="5">
    <source>
        <dbReference type="PROSITE" id="PS50045"/>
    </source>
</evidence>
<organism evidence="6 7">
    <name type="scientific">Aeoliella straminimaris</name>
    <dbReference type="NCBI Taxonomy" id="2954799"/>
    <lineage>
        <taxon>Bacteria</taxon>
        <taxon>Pseudomonadati</taxon>
        <taxon>Planctomycetota</taxon>
        <taxon>Planctomycetia</taxon>
        <taxon>Pirellulales</taxon>
        <taxon>Lacipirellulaceae</taxon>
        <taxon>Aeoliella</taxon>
    </lineage>
</organism>
<dbReference type="InterPro" id="IPR009057">
    <property type="entry name" value="Homeodomain-like_sf"/>
</dbReference>
<evidence type="ECO:0000256" key="2">
    <source>
        <dbReference type="ARBA" id="ARBA00022840"/>
    </source>
</evidence>
<dbReference type="Gene3D" id="1.10.10.60">
    <property type="entry name" value="Homeodomain-like"/>
    <property type="match status" value="1"/>
</dbReference>
<name>A0A9X2FEX5_9BACT</name>
<dbReference type="Proteomes" id="UP001155241">
    <property type="component" value="Unassembled WGS sequence"/>
</dbReference>
<feature type="domain" description="Sigma-54 factor interaction" evidence="5">
    <location>
        <begin position="1"/>
        <end position="210"/>
    </location>
</feature>
<evidence type="ECO:0000313" key="6">
    <source>
        <dbReference type="EMBL" id="MCO6042811.1"/>
    </source>
</evidence>
<dbReference type="PROSITE" id="PS00688">
    <property type="entry name" value="SIGMA54_INTERACT_3"/>
    <property type="match status" value="1"/>
</dbReference>
<dbReference type="SMART" id="SM00382">
    <property type="entry name" value="AAA"/>
    <property type="match status" value="1"/>
</dbReference>
<dbReference type="InterPro" id="IPR058031">
    <property type="entry name" value="AAA_lid_NorR"/>
</dbReference>
<accession>A0A9X2FEX5</accession>
<reference evidence="6" key="1">
    <citation type="submission" date="2022-06" db="EMBL/GenBank/DDBJ databases">
        <title>Aeoliella straminimaris, a novel planctomycete from sediments.</title>
        <authorList>
            <person name="Vitorino I.R."/>
            <person name="Lage O.M."/>
        </authorList>
    </citation>
    <scope>NUCLEOTIDE SEQUENCE</scope>
    <source>
        <strain evidence="6">ICT_H6.2</strain>
    </source>
</reference>
<dbReference type="SUPFAM" id="SSF52540">
    <property type="entry name" value="P-loop containing nucleoside triphosphate hydrolases"/>
    <property type="match status" value="1"/>
</dbReference>
<dbReference type="FunFam" id="3.40.50.300:FF:000006">
    <property type="entry name" value="DNA-binding transcriptional regulator NtrC"/>
    <property type="match status" value="1"/>
</dbReference>
<dbReference type="SUPFAM" id="SSF46689">
    <property type="entry name" value="Homeodomain-like"/>
    <property type="match status" value="1"/>
</dbReference>
<dbReference type="Pfam" id="PF25601">
    <property type="entry name" value="AAA_lid_14"/>
    <property type="match status" value="1"/>
</dbReference>